<comment type="caution">
    <text evidence="1">The sequence shown here is derived from an EMBL/GenBank/DDBJ whole genome shotgun (WGS) entry which is preliminary data.</text>
</comment>
<proteinExistence type="predicted"/>
<dbReference type="EMBL" id="JACHVQ010000001">
    <property type="protein sequence ID" value="MBB2891123.1"/>
    <property type="molecule type" value="Genomic_DNA"/>
</dbReference>
<dbReference type="Proteomes" id="UP000559182">
    <property type="component" value="Unassembled WGS sequence"/>
</dbReference>
<dbReference type="RefSeq" id="WP_183319430.1">
    <property type="nucleotide sequence ID" value="NZ_JACHVQ010000001.1"/>
</dbReference>
<dbReference type="AlphaFoldDB" id="A0A839N523"/>
<gene>
    <name evidence="1" type="ORF">FHU39_001107</name>
</gene>
<organism evidence="1 2">
    <name type="scientific">Flexivirga oryzae</name>
    <dbReference type="NCBI Taxonomy" id="1794944"/>
    <lineage>
        <taxon>Bacteria</taxon>
        <taxon>Bacillati</taxon>
        <taxon>Actinomycetota</taxon>
        <taxon>Actinomycetes</taxon>
        <taxon>Micrococcales</taxon>
        <taxon>Dermacoccaceae</taxon>
        <taxon>Flexivirga</taxon>
    </lineage>
</organism>
<accession>A0A839N523</accession>
<sequence>MIRVEYVNHFRYPGWAGQITCPYCGNTHQHGVADETHGVRLGHRASHCGAQPWRNIGYVLTDPTGILDAAMRKKRSK</sequence>
<keyword evidence="2" id="KW-1185">Reference proteome</keyword>
<protein>
    <submittedName>
        <fullName evidence="1">Uncharacterized protein</fullName>
    </submittedName>
</protein>
<reference evidence="1 2" key="1">
    <citation type="submission" date="2020-08" db="EMBL/GenBank/DDBJ databases">
        <title>Sequencing the genomes of 1000 actinobacteria strains.</title>
        <authorList>
            <person name="Klenk H.-P."/>
        </authorList>
    </citation>
    <scope>NUCLEOTIDE SEQUENCE [LARGE SCALE GENOMIC DNA]</scope>
    <source>
        <strain evidence="1 2">DSM 105369</strain>
    </source>
</reference>
<name>A0A839N523_9MICO</name>
<evidence type="ECO:0000313" key="2">
    <source>
        <dbReference type="Proteomes" id="UP000559182"/>
    </source>
</evidence>
<evidence type="ECO:0000313" key="1">
    <source>
        <dbReference type="EMBL" id="MBB2891123.1"/>
    </source>
</evidence>